<dbReference type="RefSeq" id="WP_194536198.1">
    <property type="nucleotide sequence ID" value="NZ_JACEFB010000001.1"/>
</dbReference>
<sequence length="122" mass="13814">MDCQFCNVSLFGQATVLDANWNVLGPSAFAWVYLHQGGRYDVTSGLYYFRLRDYSPTLGRWTSLNPLSYAAGDGNLYRPIRNNTTSPCEPSGLQELLEPKPVDRGSKFCSISEWRTPILRKK</sequence>
<dbReference type="Gene3D" id="2.180.10.10">
    <property type="entry name" value="RHS repeat-associated core"/>
    <property type="match status" value="1"/>
</dbReference>
<keyword evidence="2" id="KW-1185">Reference proteome</keyword>
<accession>A0A7V8VB98</accession>
<reference evidence="1 2" key="1">
    <citation type="submission" date="2020-07" db="EMBL/GenBank/DDBJ databases">
        <title>Thermogemmata thermophila gen. nov., sp. nov., a novel moderate thermophilic planctomycete from a Kamchatka hot spring.</title>
        <authorList>
            <person name="Elcheninov A.G."/>
            <person name="Podosokorskaya O.A."/>
            <person name="Kovaleva O.L."/>
            <person name="Novikov A."/>
            <person name="Bonch-Osmolovskaya E.A."/>
            <person name="Toshchakov S.V."/>
            <person name="Kublanov I.V."/>
        </authorList>
    </citation>
    <scope>NUCLEOTIDE SEQUENCE [LARGE SCALE GENOMIC DNA]</scope>
    <source>
        <strain evidence="1 2">2918</strain>
    </source>
</reference>
<organism evidence="1 2">
    <name type="scientific">Thermogemmata fonticola</name>
    <dbReference type="NCBI Taxonomy" id="2755323"/>
    <lineage>
        <taxon>Bacteria</taxon>
        <taxon>Pseudomonadati</taxon>
        <taxon>Planctomycetota</taxon>
        <taxon>Planctomycetia</taxon>
        <taxon>Gemmatales</taxon>
        <taxon>Gemmataceae</taxon>
        <taxon>Thermogemmata</taxon>
    </lineage>
</organism>
<dbReference type="InterPro" id="IPR022385">
    <property type="entry name" value="Rhs_assc_core"/>
</dbReference>
<gene>
    <name evidence="1" type="ORF">H0921_01215</name>
</gene>
<dbReference type="NCBIfam" id="TIGR03696">
    <property type="entry name" value="Rhs_assc_core"/>
    <property type="match status" value="1"/>
</dbReference>
<comment type="caution">
    <text evidence="1">The sequence shown here is derived from an EMBL/GenBank/DDBJ whole genome shotgun (WGS) entry which is preliminary data.</text>
</comment>
<dbReference type="EMBL" id="JACEFB010000001">
    <property type="protein sequence ID" value="MBA2224776.1"/>
    <property type="molecule type" value="Genomic_DNA"/>
</dbReference>
<proteinExistence type="predicted"/>
<protein>
    <recommendedName>
        <fullName evidence="3">RHS repeat-associated core domain-containing protein</fullName>
    </recommendedName>
</protein>
<name>A0A7V8VB98_9BACT</name>
<evidence type="ECO:0000313" key="2">
    <source>
        <dbReference type="Proteomes" id="UP000542342"/>
    </source>
</evidence>
<dbReference type="AlphaFoldDB" id="A0A7V8VB98"/>
<evidence type="ECO:0008006" key="3">
    <source>
        <dbReference type="Google" id="ProtNLM"/>
    </source>
</evidence>
<dbReference type="Proteomes" id="UP000542342">
    <property type="component" value="Unassembled WGS sequence"/>
</dbReference>
<evidence type="ECO:0000313" key="1">
    <source>
        <dbReference type="EMBL" id="MBA2224776.1"/>
    </source>
</evidence>